<keyword evidence="3" id="KW-1185">Reference proteome</keyword>
<evidence type="ECO:0000313" key="2">
    <source>
        <dbReference type="EMBL" id="KRN67247.1"/>
    </source>
</evidence>
<dbReference type="RefSeq" id="WP_057748976.1">
    <property type="nucleotide sequence ID" value="NZ_BJVH01000003.1"/>
</dbReference>
<dbReference type="OrthoDB" id="370976at2"/>
<dbReference type="Gene3D" id="3.40.930.10">
    <property type="entry name" value="Mannitol-specific EII, Chain A"/>
    <property type="match status" value="1"/>
</dbReference>
<protein>
    <submittedName>
        <fullName evidence="2">PTS system iia component</fullName>
    </submittedName>
</protein>
<gene>
    <name evidence="2" type="ORF">IV80_GL000783</name>
</gene>
<organism evidence="2 3">
    <name type="scientific">Pediococcus cellicola</name>
    <dbReference type="NCBI Taxonomy" id="319652"/>
    <lineage>
        <taxon>Bacteria</taxon>
        <taxon>Bacillati</taxon>
        <taxon>Bacillota</taxon>
        <taxon>Bacilli</taxon>
        <taxon>Lactobacillales</taxon>
        <taxon>Lactobacillaceae</taxon>
        <taxon>Pediococcus</taxon>
    </lineage>
</organism>
<dbReference type="EMBL" id="JQBR01000002">
    <property type="protein sequence ID" value="KRN67247.1"/>
    <property type="molecule type" value="Genomic_DNA"/>
</dbReference>
<evidence type="ECO:0000313" key="3">
    <source>
        <dbReference type="Proteomes" id="UP000051568"/>
    </source>
</evidence>
<accession>A0A0R2IQA2</accession>
<dbReference type="AlphaFoldDB" id="A0A0R2IQA2"/>
<dbReference type="CDD" id="cd00211">
    <property type="entry name" value="PTS_IIA_fru"/>
    <property type="match status" value="1"/>
</dbReference>
<dbReference type="PANTHER" id="PTHR47738:SF3">
    <property type="entry name" value="PHOSPHOTRANSFERASE SYSTEM MANNITOL_FRUCTOSE-SPECIFIC IIA DOMAIN CONTAINING PROTEIN"/>
    <property type="match status" value="1"/>
</dbReference>
<evidence type="ECO:0000259" key="1">
    <source>
        <dbReference type="PROSITE" id="PS51094"/>
    </source>
</evidence>
<dbReference type="InterPro" id="IPR016152">
    <property type="entry name" value="PTrfase/Anion_transptr"/>
</dbReference>
<comment type="caution">
    <text evidence="2">The sequence shown here is derived from an EMBL/GenBank/DDBJ whole genome shotgun (WGS) entry which is preliminary data.</text>
</comment>
<dbReference type="Pfam" id="PF00359">
    <property type="entry name" value="PTS_EIIA_2"/>
    <property type="match status" value="1"/>
</dbReference>
<dbReference type="SUPFAM" id="SSF55804">
    <property type="entry name" value="Phoshotransferase/anion transport protein"/>
    <property type="match status" value="1"/>
</dbReference>
<dbReference type="PANTHER" id="PTHR47738">
    <property type="entry name" value="PTS SYSTEM FRUCTOSE-LIKE EIIA COMPONENT-RELATED"/>
    <property type="match status" value="1"/>
</dbReference>
<dbReference type="STRING" id="319652.IV80_GL000783"/>
<reference evidence="2 3" key="1">
    <citation type="journal article" date="2015" name="Genome Announc.">
        <title>Expanding the biotechnology potential of lactobacilli through comparative genomics of 213 strains and associated genera.</title>
        <authorList>
            <person name="Sun Z."/>
            <person name="Harris H.M."/>
            <person name="McCann A."/>
            <person name="Guo C."/>
            <person name="Argimon S."/>
            <person name="Zhang W."/>
            <person name="Yang X."/>
            <person name="Jeffery I.B."/>
            <person name="Cooney J.C."/>
            <person name="Kagawa T.F."/>
            <person name="Liu W."/>
            <person name="Song Y."/>
            <person name="Salvetti E."/>
            <person name="Wrobel A."/>
            <person name="Rasinkangas P."/>
            <person name="Parkhill J."/>
            <person name="Rea M.C."/>
            <person name="O'Sullivan O."/>
            <person name="Ritari J."/>
            <person name="Douillard F.P."/>
            <person name="Paul Ross R."/>
            <person name="Yang R."/>
            <person name="Briner A.E."/>
            <person name="Felis G.E."/>
            <person name="de Vos W.M."/>
            <person name="Barrangou R."/>
            <person name="Klaenhammer T.R."/>
            <person name="Caufield P.W."/>
            <person name="Cui Y."/>
            <person name="Zhang H."/>
            <person name="O'Toole P.W."/>
        </authorList>
    </citation>
    <scope>NUCLEOTIDE SEQUENCE [LARGE SCALE GENOMIC DNA]</scope>
    <source>
        <strain evidence="2 3">DSM 17757</strain>
    </source>
</reference>
<feature type="domain" description="PTS EIIA type-2" evidence="1">
    <location>
        <begin position="8"/>
        <end position="162"/>
    </location>
</feature>
<proteinExistence type="predicted"/>
<sequence>MSDKVAETSLFDRDTVYVSEATSRADVFKAVADDLYKKGHVTEDFLKNLNEREDKYPTGIDLSVVSPEYPNVAIPHTEAEFVKERKVVPIKLKNPISFNNMIDPSQKLEVSFLFMILNNDPEGQSNVLAQIMDFINKTPRNQLLTFFKSTSEDAIYSFLQSKF</sequence>
<dbReference type="PATRIC" id="fig|319652.3.peg.790"/>
<name>A0A0R2IQA2_9LACO</name>
<dbReference type="InterPro" id="IPR051541">
    <property type="entry name" value="PTS_SugarTrans_NitroReg"/>
</dbReference>
<dbReference type="InterPro" id="IPR002178">
    <property type="entry name" value="PTS_EIIA_type-2_dom"/>
</dbReference>
<dbReference type="PROSITE" id="PS51094">
    <property type="entry name" value="PTS_EIIA_TYPE_2"/>
    <property type="match status" value="1"/>
</dbReference>
<dbReference type="Proteomes" id="UP000051568">
    <property type="component" value="Unassembled WGS sequence"/>
</dbReference>